<dbReference type="EMBL" id="BLAY01000072">
    <property type="protein sequence ID" value="GET39721.1"/>
    <property type="molecule type" value="Genomic_DNA"/>
</dbReference>
<dbReference type="AlphaFoldDB" id="A0AAV3XE70"/>
<dbReference type="InterPro" id="IPR027479">
    <property type="entry name" value="S-Me-THD_N_sf"/>
</dbReference>
<accession>A0AAV3XE70</accession>
<dbReference type="Pfam" id="PF20906">
    <property type="entry name" value="S-Me-THD_C"/>
    <property type="match status" value="1"/>
</dbReference>
<dbReference type="InterPro" id="IPR010318">
    <property type="entry name" value="S-Me-THD_N"/>
</dbReference>
<comment type="caution">
    <text evidence="3">The sequence shown here is derived from an EMBL/GenBank/DDBJ whole genome shotgun (WGS) entry which is preliminary data.</text>
</comment>
<evidence type="ECO:0000259" key="2">
    <source>
        <dbReference type="Pfam" id="PF20906"/>
    </source>
</evidence>
<sequence length="422" mass="45801">MAQLGRQELADILNGSAFLASGGGGSREMGEQILNWILEKSETVELIKIEEVAAEQWGVVPFAGGAPSKVPPSTKDTFLRLGFSSKMFASKGENSAGRFALPDLEKVASAPFDLLESIMLQQKELPENHSFESFSYVMPLEIGTGNTFLAMFVAVSKSIAIVDCDGAGRSIPSLNMLTYSVSDIPVHPATMATITSDPEKKTKVAIHVDQVSKSNALITEIMQTNEFNNEGVMASYVMDGNTLQNKHPVIANTISLAQNVGSVLRQAKEKGKDPVAALLQFFNDPGSADNPSAFLLFQGTIAKIDKQNIGRLDKITVVLKKEEEEVCVLVLNENLIACRDRYPFDSIEQPIAMGPDLICYLTPDGTPLTNEEIKEGQELAVIGLKAPEQSRQTESIINSYLEGLKILGYNGLYVPIEELQNG</sequence>
<dbReference type="RefSeq" id="WP_226585217.1">
    <property type="nucleotide sequence ID" value="NZ_BLAY01000072.1"/>
</dbReference>
<dbReference type="Pfam" id="PF06032">
    <property type="entry name" value="S-Me-THD_N"/>
    <property type="match status" value="2"/>
</dbReference>
<dbReference type="Proteomes" id="UP001050975">
    <property type="component" value="Unassembled WGS sequence"/>
</dbReference>
<protein>
    <recommendedName>
        <fullName evidence="5">DUF917 domain-containing protein</fullName>
    </recommendedName>
</protein>
<evidence type="ECO:0000259" key="1">
    <source>
        <dbReference type="Pfam" id="PF06032"/>
    </source>
</evidence>
<feature type="domain" description="S-Me-THD-like C-terminal" evidence="2">
    <location>
        <begin position="224"/>
        <end position="415"/>
    </location>
</feature>
<dbReference type="Gene3D" id="3.40.1610.10">
    <property type="entry name" value="CV3147-like domain"/>
    <property type="match status" value="1"/>
</dbReference>
<evidence type="ECO:0008006" key="5">
    <source>
        <dbReference type="Google" id="ProtNLM"/>
    </source>
</evidence>
<feature type="domain" description="S-Me-THD N-terminal" evidence="1">
    <location>
        <begin position="8"/>
        <end position="68"/>
    </location>
</feature>
<name>A0AAV3XE70_9CYAN</name>
<reference evidence="3" key="1">
    <citation type="submission" date="2019-10" db="EMBL/GenBank/DDBJ databases">
        <title>Draft genome sequece of Microseira wollei NIES-4236.</title>
        <authorList>
            <person name="Yamaguchi H."/>
            <person name="Suzuki S."/>
            <person name="Kawachi M."/>
        </authorList>
    </citation>
    <scope>NUCLEOTIDE SEQUENCE</scope>
    <source>
        <strain evidence="3">NIES-4236</strain>
    </source>
</reference>
<dbReference type="InterPro" id="IPR048350">
    <property type="entry name" value="S-Me-THD-like_C"/>
</dbReference>
<feature type="domain" description="S-Me-THD N-terminal" evidence="1">
    <location>
        <begin position="127"/>
        <end position="193"/>
    </location>
</feature>
<dbReference type="Gene3D" id="2.40.390.10">
    <property type="entry name" value="CV3147-like"/>
    <property type="match status" value="1"/>
</dbReference>
<gene>
    <name evidence="3" type="ORF">MiSe_44930</name>
</gene>
<proteinExistence type="predicted"/>
<organism evidence="3 4">
    <name type="scientific">Microseira wollei NIES-4236</name>
    <dbReference type="NCBI Taxonomy" id="2530354"/>
    <lineage>
        <taxon>Bacteria</taxon>
        <taxon>Bacillati</taxon>
        <taxon>Cyanobacteriota</taxon>
        <taxon>Cyanophyceae</taxon>
        <taxon>Oscillatoriophycideae</taxon>
        <taxon>Aerosakkonematales</taxon>
        <taxon>Aerosakkonemataceae</taxon>
        <taxon>Microseira</taxon>
    </lineage>
</organism>
<evidence type="ECO:0000313" key="4">
    <source>
        <dbReference type="Proteomes" id="UP001050975"/>
    </source>
</evidence>
<dbReference type="InterPro" id="IPR024071">
    <property type="entry name" value="S-Me-THD_C_sf"/>
</dbReference>
<evidence type="ECO:0000313" key="3">
    <source>
        <dbReference type="EMBL" id="GET39721.1"/>
    </source>
</evidence>
<dbReference type="SUPFAM" id="SSF160991">
    <property type="entry name" value="CV3147-like"/>
    <property type="match status" value="2"/>
</dbReference>
<keyword evidence="4" id="KW-1185">Reference proteome</keyword>